<keyword evidence="3" id="KW-1185">Reference proteome</keyword>
<proteinExistence type="predicted"/>
<dbReference type="Proteomes" id="UP000199647">
    <property type="component" value="Unassembled WGS sequence"/>
</dbReference>
<organism evidence="2 3">
    <name type="scientific">Faunimonas pinastri</name>
    <dbReference type="NCBI Taxonomy" id="1855383"/>
    <lineage>
        <taxon>Bacteria</taxon>
        <taxon>Pseudomonadati</taxon>
        <taxon>Pseudomonadota</taxon>
        <taxon>Alphaproteobacteria</taxon>
        <taxon>Hyphomicrobiales</taxon>
        <taxon>Afifellaceae</taxon>
        <taxon>Faunimonas</taxon>
    </lineage>
</organism>
<evidence type="ECO:0000256" key="1">
    <source>
        <dbReference type="SAM" id="SignalP"/>
    </source>
</evidence>
<feature type="chain" id="PRO_5011755312" evidence="1">
    <location>
        <begin position="27"/>
        <end position="177"/>
    </location>
</feature>
<sequence>MSRIKTLAPAFVAAGMLLGATAPVMAGPEDTAFFQRFAGSFSGSGEVLRNAQASPNNVNCTFKGQPGQDRITFNGTCRAYVLFSRDVGISLMVDPKTDRYVGTYTGSSIGVATLSGTRKGTGATFTITWPKPVNGDRVATLSIQFQSDNTLRVVTTDKASVNGPVITTSDIRLKRAG</sequence>
<protein>
    <submittedName>
        <fullName evidence="2">Uncharacterized protein</fullName>
    </submittedName>
</protein>
<evidence type="ECO:0000313" key="2">
    <source>
        <dbReference type="EMBL" id="SER39051.1"/>
    </source>
</evidence>
<keyword evidence="1" id="KW-0732">Signal</keyword>
<dbReference type="AlphaFoldDB" id="A0A1H9NT20"/>
<name>A0A1H9NT20_9HYPH</name>
<accession>A0A1H9NT20</accession>
<evidence type="ECO:0000313" key="3">
    <source>
        <dbReference type="Proteomes" id="UP000199647"/>
    </source>
</evidence>
<dbReference type="EMBL" id="FOFG01000017">
    <property type="protein sequence ID" value="SER39051.1"/>
    <property type="molecule type" value="Genomic_DNA"/>
</dbReference>
<feature type="signal peptide" evidence="1">
    <location>
        <begin position="1"/>
        <end position="26"/>
    </location>
</feature>
<gene>
    <name evidence="2" type="ORF">SAMN05216548_11734</name>
</gene>
<dbReference type="RefSeq" id="WP_092499093.1">
    <property type="nucleotide sequence ID" value="NZ_FOFG01000017.1"/>
</dbReference>
<reference evidence="2 3" key="1">
    <citation type="submission" date="2016-10" db="EMBL/GenBank/DDBJ databases">
        <authorList>
            <person name="de Groot N.N."/>
        </authorList>
    </citation>
    <scope>NUCLEOTIDE SEQUENCE [LARGE SCALE GENOMIC DNA]</scope>
    <source>
        <strain evidence="2 3">A52C2</strain>
    </source>
</reference>
<dbReference type="OrthoDB" id="7889051at2"/>